<dbReference type="PANTHER" id="PTHR28263:SF1">
    <property type="entry name" value="GOLGI TO ER TRAFFIC PROTEIN 2"/>
    <property type="match status" value="1"/>
</dbReference>
<sequence>MGDIAEQERLERRRAKRQQKILASAASRLNLITGTQAAFRETPTPTPSTSSTLPIETKKNSLAEHYPAASDPRRQKYELSSVTPTPSLSSGKHRPAVQKVIEQEQAEALNEHGFLGGKIPQLLLASMLRKTNPTAVQCGHPANKYWNLLHFISMVWLGILAVYEEISYHGWKGVAQLIKDPTLKEHGPIHFPVFWYFVTLEIFLHFGRSLYQPEHNSIREESTFSSLATQLPEGIQPPVLFLQKYGVLTNELFRDLCIVIFVIGFTCISIHITLLLF</sequence>
<comment type="caution">
    <text evidence="6">The sequence shown here is derived from an EMBL/GenBank/DDBJ whole genome shotgun (WGS) entry which is preliminary data.</text>
</comment>
<dbReference type="PANTHER" id="PTHR28263">
    <property type="entry name" value="GOLGI TO ER TRAFFIC PROTEIN 2"/>
    <property type="match status" value="1"/>
</dbReference>
<dbReference type="AlphaFoldDB" id="A0A8H7QVE2"/>
<proteinExistence type="predicted"/>
<keyword evidence="3 5" id="KW-0472">Membrane</keyword>
<dbReference type="EMBL" id="JAEPRD010000113">
    <property type="protein sequence ID" value="KAG2198301.1"/>
    <property type="molecule type" value="Genomic_DNA"/>
</dbReference>
<accession>A0A8H7QVE2</accession>
<protein>
    <submittedName>
        <fullName evidence="6">Uncharacterized protein</fullName>
    </submittedName>
</protein>
<evidence type="ECO:0000256" key="1">
    <source>
        <dbReference type="ARBA" id="ARBA00022692"/>
    </source>
</evidence>
<evidence type="ECO:0000256" key="4">
    <source>
        <dbReference type="SAM" id="MobiDB-lite"/>
    </source>
</evidence>
<feature type="transmembrane region" description="Helical" evidence="5">
    <location>
        <begin position="145"/>
        <end position="163"/>
    </location>
</feature>
<keyword evidence="2 5" id="KW-1133">Transmembrane helix</keyword>
<dbReference type="Pfam" id="PF08690">
    <property type="entry name" value="GET2"/>
    <property type="match status" value="1"/>
</dbReference>
<keyword evidence="7" id="KW-1185">Reference proteome</keyword>
<evidence type="ECO:0000313" key="7">
    <source>
        <dbReference type="Proteomes" id="UP000603453"/>
    </source>
</evidence>
<evidence type="ECO:0000313" key="6">
    <source>
        <dbReference type="EMBL" id="KAG2198301.1"/>
    </source>
</evidence>
<gene>
    <name evidence="6" type="ORF">INT47_003014</name>
</gene>
<feature type="transmembrane region" description="Helical" evidence="5">
    <location>
        <begin position="193"/>
        <end position="211"/>
    </location>
</feature>
<dbReference type="InterPro" id="IPR028143">
    <property type="entry name" value="Get2/sif1"/>
</dbReference>
<feature type="transmembrane region" description="Helical" evidence="5">
    <location>
        <begin position="252"/>
        <end position="276"/>
    </location>
</feature>
<reference evidence="6" key="1">
    <citation type="submission" date="2020-12" db="EMBL/GenBank/DDBJ databases">
        <title>Metabolic potential, ecology and presence of endohyphal bacteria is reflected in genomic diversity of Mucoromycotina.</title>
        <authorList>
            <person name="Muszewska A."/>
            <person name="Okrasinska A."/>
            <person name="Steczkiewicz K."/>
            <person name="Drgas O."/>
            <person name="Orlowska M."/>
            <person name="Perlinska-Lenart U."/>
            <person name="Aleksandrzak-Piekarczyk T."/>
            <person name="Szatraj K."/>
            <person name="Zielenkiewicz U."/>
            <person name="Pilsyk S."/>
            <person name="Malc E."/>
            <person name="Mieczkowski P."/>
            <person name="Kruszewska J.S."/>
            <person name="Biernat P."/>
            <person name="Pawlowska J."/>
        </authorList>
    </citation>
    <scope>NUCLEOTIDE SEQUENCE</scope>
    <source>
        <strain evidence="6">WA0000017839</strain>
    </source>
</reference>
<name>A0A8H7QVE2_9FUNG</name>
<feature type="compositionally biased region" description="Low complexity" evidence="4">
    <location>
        <begin position="79"/>
        <end position="90"/>
    </location>
</feature>
<evidence type="ECO:0000256" key="5">
    <source>
        <dbReference type="SAM" id="Phobius"/>
    </source>
</evidence>
<organism evidence="6 7">
    <name type="scientific">Mucor saturninus</name>
    <dbReference type="NCBI Taxonomy" id="64648"/>
    <lineage>
        <taxon>Eukaryota</taxon>
        <taxon>Fungi</taxon>
        <taxon>Fungi incertae sedis</taxon>
        <taxon>Mucoromycota</taxon>
        <taxon>Mucoromycotina</taxon>
        <taxon>Mucoromycetes</taxon>
        <taxon>Mucorales</taxon>
        <taxon>Mucorineae</taxon>
        <taxon>Mucoraceae</taxon>
        <taxon>Mucor</taxon>
    </lineage>
</organism>
<dbReference type="Proteomes" id="UP000603453">
    <property type="component" value="Unassembled WGS sequence"/>
</dbReference>
<keyword evidence="1 5" id="KW-0812">Transmembrane</keyword>
<dbReference type="GO" id="GO:0006890">
    <property type="term" value="P:retrograde vesicle-mediated transport, Golgi to endoplasmic reticulum"/>
    <property type="evidence" value="ECO:0007669"/>
    <property type="project" value="TreeGrafter"/>
</dbReference>
<evidence type="ECO:0000256" key="2">
    <source>
        <dbReference type="ARBA" id="ARBA00022989"/>
    </source>
</evidence>
<evidence type="ECO:0000256" key="3">
    <source>
        <dbReference type="ARBA" id="ARBA00023136"/>
    </source>
</evidence>
<feature type="region of interest" description="Disordered" evidence="4">
    <location>
        <begin position="34"/>
        <end position="94"/>
    </location>
</feature>
<dbReference type="OrthoDB" id="2262873at2759"/>